<keyword evidence="2" id="KW-0812">Transmembrane</keyword>
<evidence type="ECO:0000256" key="2">
    <source>
        <dbReference type="SAM" id="Phobius"/>
    </source>
</evidence>
<gene>
    <name evidence="3" type="ORF">D7Y13_41775</name>
</gene>
<reference evidence="3 4" key="1">
    <citation type="submission" date="2018-09" db="EMBL/GenBank/DDBJ databases">
        <authorList>
            <person name="Livingstone P.G."/>
            <person name="Whitworth D.E."/>
        </authorList>
    </citation>
    <scope>NUCLEOTIDE SEQUENCE [LARGE SCALE GENOMIC DNA]</scope>
    <source>
        <strain evidence="3 4">CA031B</strain>
    </source>
</reference>
<dbReference type="Proteomes" id="UP000278907">
    <property type="component" value="Unassembled WGS sequence"/>
</dbReference>
<dbReference type="EMBL" id="RAWI01000787">
    <property type="protein sequence ID" value="RKH87970.1"/>
    <property type="molecule type" value="Genomic_DNA"/>
</dbReference>
<comment type="caution">
    <text evidence="3">The sequence shown here is derived from an EMBL/GenBank/DDBJ whole genome shotgun (WGS) entry which is preliminary data.</text>
</comment>
<evidence type="ECO:0000313" key="3">
    <source>
        <dbReference type="EMBL" id="RKH87970.1"/>
    </source>
</evidence>
<keyword evidence="4" id="KW-1185">Reference proteome</keyword>
<proteinExistence type="predicted"/>
<feature type="transmembrane region" description="Helical" evidence="2">
    <location>
        <begin position="174"/>
        <end position="194"/>
    </location>
</feature>
<feature type="transmembrane region" description="Helical" evidence="2">
    <location>
        <begin position="135"/>
        <end position="154"/>
    </location>
</feature>
<feature type="transmembrane region" description="Helical" evidence="2">
    <location>
        <begin position="206"/>
        <end position="227"/>
    </location>
</feature>
<keyword evidence="2" id="KW-1133">Transmembrane helix</keyword>
<keyword evidence="2" id="KW-0472">Membrane</keyword>
<accession>A0ABX9Q3B8</accession>
<feature type="region of interest" description="Disordered" evidence="1">
    <location>
        <begin position="1"/>
        <end position="30"/>
    </location>
</feature>
<evidence type="ECO:0008006" key="5">
    <source>
        <dbReference type="Google" id="ProtNLM"/>
    </source>
</evidence>
<dbReference type="RefSeq" id="WP_120631070.1">
    <property type="nucleotide sequence ID" value="NZ_RAWI01000787.1"/>
</dbReference>
<protein>
    <recommendedName>
        <fullName evidence="5">DUF805 domain-containing protein</fullName>
    </recommendedName>
</protein>
<organism evidence="3 4">
    <name type="scientific">Corallococcus praedator</name>
    <dbReference type="NCBI Taxonomy" id="2316724"/>
    <lineage>
        <taxon>Bacteria</taxon>
        <taxon>Pseudomonadati</taxon>
        <taxon>Myxococcota</taxon>
        <taxon>Myxococcia</taxon>
        <taxon>Myxococcales</taxon>
        <taxon>Cystobacterineae</taxon>
        <taxon>Myxococcaceae</taxon>
        <taxon>Corallococcus</taxon>
    </lineage>
</organism>
<evidence type="ECO:0000256" key="1">
    <source>
        <dbReference type="SAM" id="MobiDB-lite"/>
    </source>
</evidence>
<evidence type="ECO:0000313" key="4">
    <source>
        <dbReference type="Proteomes" id="UP000278907"/>
    </source>
</evidence>
<name>A0ABX9Q3B8_9BACT</name>
<sequence length="258" mass="28028">MSRSDPRHAKPVSNAAESPSDAGAGRTPSALKDLLEEVRSPAATRSDVYLLVDALGRAPAAEEPHRERADLLLHLMARDNPVGDYTGRNGKTVRHAARDALLALGFPYALEVPPELMGQAPPTQPPRTGIGRGGFASLAILTLYLTVLGSWAVWNDLTVRRSSHVLPPRFTRDTAMSIAFLAAFIWLPPLVSLCGHALKRRWLQSIGSTLLAVQAIPWVLIAGASLWNGREPLQAAILPWYLSLWALWATRPLPKSPP</sequence>